<evidence type="ECO:0000313" key="2">
    <source>
        <dbReference type="EMBL" id="MCS5736429.1"/>
    </source>
</evidence>
<protein>
    <submittedName>
        <fullName evidence="2">Uncharacterized protein</fullName>
    </submittedName>
</protein>
<dbReference type="RefSeq" id="WP_259542360.1">
    <property type="nucleotide sequence ID" value="NZ_JANLCJ010000027.1"/>
</dbReference>
<feature type="region of interest" description="Disordered" evidence="1">
    <location>
        <begin position="66"/>
        <end position="88"/>
    </location>
</feature>
<name>A0ABT2H913_9MICO</name>
<gene>
    <name evidence="2" type="ORF">N1032_22090</name>
</gene>
<keyword evidence="3" id="KW-1185">Reference proteome</keyword>
<accession>A0ABT2H913</accession>
<sequence>MVMPEFIATQFITGSNFDSLKQITMGGQKRDFLQDDERNLIYDAVTISYLFGTNFATVPRYTAQEAKDSGGGAKMGDIHGNTSVGSVN</sequence>
<evidence type="ECO:0000313" key="3">
    <source>
        <dbReference type="Proteomes" id="UP001165586"/>
    </source>
</evidence>
<dbReference type="Proteomes" id="UP001165586">
    <property type="component" value="Unassembled WGS sequence"/>
</dbReference>
<dbReference type="EMBL" id="JANLCJ010000027">
    <property type="protein sequence ID" value="MCS5736429.1"/>
    <property type="molecule type" value="Genomic_DNA"/>
</dbReference>
<reference evidence="2" key="1">
    <citation type="submission" date="2022-08" db="EMBL/GenBank/DDBJ databases">
        <authorList>
            <person name="Deng Y."/>
            <person name="Han X.-F."/>
            <person name="Zhang Y.-Q."/>
        </authorList>
    </citation>
    <scope>NUCLEOTIDE SEQUENCE</scope>
    <source>
        <strain evidence="2">CPCC 203386</strain>
    </source>
</reference>
<comment type="caution">
    <text evidence="2">The sequence shown here is derived from an EMBL/GenBank/DDBJ whole genome shotgun (WGS) entry which is preliminary data.</text>
</comment>
<proteinExistence type="predicted"/>
<organism evidence="2 3">
    <name type="scientific">Herbiconiux daphne</name>
    <dbReference type="NCBI Taxonomy" id="2970914"/>
    <lineage>
        <taxon>Bacteria</taxon>
        <taxon>Bacillati</taxon>
        <taxon>Actinomycetota</taxon>
        <taxon>Actinomycetes</taxon>
        <taxon>Micrococcales</taxon>
        <taxon>Microbacteriaceae</taxon>
        <taxon>Herbiconiux</taxon>
    </lineage>
</organism>
<evidence type="ECO:0000256" key="1">
    <source>
        <dbReference type="SAM" id="MobiDB-lite"/>
    </source>
</evidence>